<feature type="domain" description="DUF4377" evidence="1">
    <location>
        <begin position="29"/>
        <end position="109"/>
    </location>
</feature>
<evidence type="ECO:0000313" key="2">
    <source>
        <dbReference type="EMBL" id="GBF05163.1"/>
    </source>
</evidence>
<organism evidence="2 3">
    <name type="scientific">Deinococcus aerius</name>
    <dbReference type="NCBI Taxonomy" id="200253"/>
    <lineage>
        <taxon>Bacteria</taxon>
        <taxon>Thermotogati</taxon>
        <taxon>Deinococcota</taxon>
        <taxon>Deinococci</taxon>
        <taxon>Deinococcales</taxon>
        <taxon>Deinococcaceae</taxon>
        <taxon>Deinococcus</taxon>
    </lineage>
</organism>
<dbReference type="PROSITE" id="PS51257">
    <property type="entry name" value="PROKAR_LIPOPROTEIN"/>
    <property type="match status" value="1"/>
</dbReference>
<reference evidence="3" key="1">
    <citation type="submission" date="2018-01" db="EMBL/GenBank/DDBJ databases">
        <title>Draft Genome Sequence of the Radioresistant Bacterium Deinococcus aerius TR0125, Isolated from the Higher Atmosphere above Japan.</title>
        <authorList>
            <person name="Satoh K."/>
            <person name="Arai H."/>
            <person name="Sanzen T."/>
            <person name="Kawaguchi Y."/>
            <person name="Hayashi H."/>
            <person name="Yokobori S."/>
            <person name="Yamagishi A."/>
            <person name="Oono Y."/>
            <person name="Narumi I."/>
        </authorList>
    </citation>
    <scope>NUCLEOTIDE SEQUENCE [LARGE SCALE GENOMIC DNA]</scope>
    <source>
        <strain evidence="3">TR0125</strain>
    </source>
</reference>
<dbReference type="RefSeq" id="WP_103128597.1">
    <property type="nucleotide sequence ID" value="NZ_BFAG01000003.1"/>
</dbReference>
<keyword evidence="3" id="KW-1185">Reference proteome</keyword>
<dbReference type="EMBL" id="BFAG01000003">
    <property type="protein sequence ID" value="GBF05163.1"/>
    <property type="molecule type" value="Genomic_DNA"/>
</dbReference>
<dbReference type="Pfam" id="PF14302">
    <property type="entry name" value="DUF4377"/>
    <property type="match status" value="1"/>
</dbReference>
<evidence type="ECO:0000259" key="1">
    <source>
        <dbReference type="Pfam" id="PF14302"/>
    </source>
</evidence>
<dbReference type="AlphaFoldDB" id="A0A2I9CTP5"/>
<comment type="caution">
    <text evidence="2">The sequence shown here is derived from an EMBL/GenBank/DDBJ whole genome shotgun (WGS) entry which is preliminary data.</text>
</comment>
<proteinExistence type="predicted"/>
<gene>
    <name evidence="2" type="ORF">DAERI_030329</name>
</gene>
<dbReference type="InterPro" id="IPR025485">
    <property type="entry name" value="DUF4377"/>
</dbReference>
<evidence type="ECO:0000313" key="3">
    <source>
        <dbReference type="Proteomes" id="UP000236569"/>
    </source>
</evidence>
<name>A0A2I9CTP5_9DEIO</name>
<accession>A0A2I9CTP5</accession>
<protein>
    <recommendedName>
        <fullName evidence="1">DUF4377 domain-containing protein</fullName>
    </recommendedName>
</protein>
<sequence length="121" mass="12793">MRRLLLVGMAAGLGLTACSDTHVKEISLTVAPNKTPCPESFGGLPRACLLVKPGAASASDVWQPFEDTILGFGHQSGHRYRLLVNATSYSSPIGDPFPTSYALKQVLEKTPDSTIAVPGQP</sequence>
<dbReference type="OrthoDB" id="74001at2"/>
<dbReference type="Proteomes" id="UP000236569">
    <property type="component" value="Unassembled WGS sequence"/>
</dbReference>